<dbReference type="PANTHER" id="PTHR24082">
    <property type="entry name" value="NUCLEAR HORMONE RECEPTOR"/>
    <property type="match status" value="1"/>
</dbReference>
<dbReference type="Gene3D" id="1.10.565.10">
    <property type="entry name" value="Retinoid X Receptor"/>
    <property type="match status" value="1"/>
</dbReference>
<dbReference type="InterPro" id="IPR000536">
    <property type="entry name" value="Nucl_hrmn_rcpt_lig-bd"/>
</dbReference>
<dbReference type="GO" id="GO:0006950">
    <property type="term" value="P:response to stress"/>
    <property type="evidence" value="ECO:0007669"/>
    <property type="project" value="UniProtKB-ARBA"/>
</dbReference>
<evidence type="ECO:0000259" key="13">
    <source>
        <dbReference type="PROSITE" id="PS51843"/>
    </source>
</evidence>
<feature type="domain" description="NR LBD" evidence="13">
    <location>
        <begin position="258"/>
        <end position="478"/>
    </location>
</feature>
<dbReference type="GO" id="GO:0008270">
    <property type="term" value="F:zinc ion binding"/>
    <property type="evidence" value="ECO:0007669"/>
    <property type="project" value="UniProtKB-KW"/>
</dbReference>
<dbReference type="FunFam" id="3.30.50.10:FF:000042">
    <property type="entry name" value="Nuclear hormone receptor HR96"/>
    <property type="match status" value="1"/>
</dbReference>
<protein>
    <submittedName>
        <fullName evidence="14">Putative hormone-like 96 protein</fullName>
    </submittedName>
</protein>
<dbReference type="GO" id="GO:0005634">
    <property type="term" value="C:nucleus"/>
    <property type="evidence" value="ECO:0007669"/>
    <property type="project" value="UniProtKB-SubCell"/>
</dbReference>
<feature type="compositionally biased region" description="Polar residues" evidence="11">
    <location>
        <begin position="132"/>
        <end position="141"/>
    </location>
</feature>
<feature type="compositionally biased region" description="Low complexity" evidence="11">
    <location>
        <begin position="201"/>
        <end position="216"/>
    </location>
</feature>
<comment type="similarity">
    <text evidence="10">Belongs to the nuclear hormone receptor family.</text>
</comment>
<keyword evidence="4 10" id="KW-0862">Zinc</keyword>
<keyword evidence="8 10" id="KW-0675">Receptor</keyword>
<dbReference type="GO" id="GO:0030154">
    <property type="term" value="P:cell differentiation"/>
    <property type="evidence" value="ECO:0007669"/>
    <property type="project" value="TreeGrafter"/>
</dbReference>
<reference evidence="14" key="1">
    <citation type="journal article" date="2015" name="Sci. Rep.">
        <title>Tissue- and time-dependent transcription in Ixodes ricinus salivary glands and midguts when blood feeding on the vertebrate host.</title>
        <authorList>
            <person name="Kotsyfakis M."/>
            <person name="Schwarz A."/>
            <person name="Erhart J."/>
            <person name="Ribeiro J.M."/>
        </authorList>
    </citation>
    <scope>NUCLEOTIDE SEQUENCE</scope>
    <source>
        <tissue evidence="14">Salivary gland and midgut</tissue>
    </source>
</reference>
<dbReference type="Pfam" id="PF00105">
    <property type="entry name" value="zf-C4"/>
    <property type="match status" value="1"/>
</dbReference>
<evidence type="ECO:0000256" key="11">
    <source>
        <dbReference type="SAM" id="MobiDB-lite"/>
    </source>
</evidence>
<dbReference type="PROSITE" id="PS00031">
    <property type="entry name" value="NUCLEAR_REC_DBD_1"/>
    <property type="match status" value="1"/>
</dbReference>
<dbReference type="GO" id="GO:0000978">
    <property type="term" value="F:RNA polymerase II cis-regulatory region sequence-specific DNA binding"/>
    <property type="evidence" value="ECO:0007669"/>
    <property type="project" value="TreeGrafter"/>
</dbReference>
<evidence type="ECO:0000256" key="5">
    <source>
        <dbReference type="ARBA" id="ARBA00023015"/>
    </source>
</evidence>
<comment type="subcellular location">
    <subcellularLocation>
        <location evidence="1 10">Nucleus</location>
    </subcellularLocation>
</comment>
<organism evidence="14">
    <name type="scientific">Ixodes ricinus</name>
    <name type="common">Common tick</name>
    <name type="synonym">Acarus ricinus</name>
    <dbReference type="NCBI Taxonomy" id="34613"/>
    <lineage>
        <taxon>Eukaryota</taxon>
        <taxon>Metazoa</taxon>
        <taxon>Ecdysozoa</taxon>
        <taxon>Arthropoda</taxon>
        <taxon>Chelicerata</taxon>
        <taxon>Arachnida</taxon>
        <taxon>Acari</taxon>
        <taxon>Parasitiformes</taxon>
        <taxon>Ixodida</taxon>
        <taxon>Ixodoidea</taxon>
        <taxon>Ixodidae</taxon>
        <taxon>Ixodinae</taxon>
        <taxon>Ixodes</taxon>
    </lineage>
</organism>
<dbReference type="Pfam" id="PF00104">
    <property type="entry name" value="Hormone_recep"/>
    <property type="match status" value="1"/>
</dbReference>
<dbReference type="EMBL" id="GANP01002973">
    <property type="protein sequence ID" value="JAB81495.1"/>
    <property type="molecule type" value="mRNA"/>
</dbReference>
<dbReference type="SMART" id="SM00399">
    <property type="entry name" value="ZnF_C4"/>
    <property type="match status" value="1"/>
</dbReference>
<dbReference type="GO" id="GO:0000122">
    <property type="term" value="P:negative regulation of transcription by RNA polymerase II"/>
    <property type="evidence" value="ECO:0007669"/>
    <property type="project" value="TreeGrafter"/>
</dbReference>
<feature type="region of interest" description="Disordered" evidence="11">
    <location>
        <begin position="100"/>
        <end position="185"/>
    </location>
</feature>
<evidence type="ECO:0000256" key="1">
    <source>
        <dbReference type="ARBA" id="ARBA00004123"/>
    </source>
</evidence>
<dbReference type="GO" id="GO:0045944">
    <property type="term" value="P:positive regulation of transcription by RNA polymerase II"/>
    <property type="evidence" value="ECO:0007669"/>
    <property type="project" value="TreeGrafter"/>
</dbReference>
<keyword evidence="5 10" id="KW-0805">Transcription regulation</keyword>
<evidence type="ECO:0000256" key="4">
    <source>
        <dbReference type="ARBA" id="ARBA00022833"/>
    </source>
</evidence>
<keyword evidence="2 10" id="KW-0479">Metal-binding</keyword>
<dbReference type="FunFam" id="1.10.565.10:FF:000035">
    <property type="entry name" value="Nuclear hormone receptor HR96"/>
    <property type="match status" value="1"/>
</dbReference>
<evidence type="ECO:0000256" key="3">
    <source>
        <dbReference type="ARBA" id="ARBA00022771"/>
    </source>
</evidence>
<name>V5HD93_IXORI</name>
<dbReference type="PANTHER" id="PTHR24082:SF283">
    <property type="entry name" value="NUCLEAR HORMONE RECEPTOR HR96"/>
    <property type="match status" value="1"/>
</dbReference>
<dbReference type="PRINTS" id="PR00398">
    <property type="entry name" value="STRDHORMONER"/>
</dbReference>
<evidence type="ECO:0000256" key="2">
    <source>
        <dbReference type="ARBA" id="ARBA00022723"/>
    </source>
</evidence>
<evidence type="ECO:0000256" key="9">
    <source>
        <dbReference type="ARBA" id="ARBA00023242"/>
    </source>
</evidence>
<keyword evidence="7 10" id="KW-0804">Transcription</keyword>
<evidence type="ECO:0000256" key="10">
    <source>
        <dbReference type="RuleBase" id="RU004334"/>
    </source>
</evidence>
<dbReference type="SUPFAM" id="SSF48508">
    <property type="entry name" value="Nuclear receptor ligand-binding domain"/>
    <property type="match status" value="1"/>
</dbReference>
<feature type="region of interest" description="Disordered" evidence="11">
    <location>
        <begin position="201"/>
        <end position="233"/>
    </location>
</feature>
<feature type="domain" description="Nuclear receptor" evidence="12">
    <location>
        <begin position="10"/>
        <end position="85"/>
    </location>
</feature>
<dbReference type="SMART" id="SM00430">
    <property type="entry name" value="HOLI"/>
    <property type="match status" value="1"/>
</dbReference>
<dbReference type="PRINTS" id="PR00047">
    <property type="entry name" value="STROIDFINGER"/>
</dbReference>
<keyword evidence="9 10" id="KW-0539">Nucleus</keyword>
<dbReference type="InterPro" id="IPR001628">
    <property type="entry name" value="Znf_hrmn_rcpt"/>
</dbReference>
<evidence type="ECO:0000313" key="14">
    <source>
        <dbReference type="EMBL" id="JAB81495.1"/>
    </source>
</evidence>
<dbReference type="CDD" id="cd06966">
    <property type="entry name" value="NR_DBD_CAR"/>
    <property type="match status" value="1"/>
</dbReference>
<dbReference type="InterPro" id="IPR050234">
    <property type="entry name" value="Nuclear_hormone_rcpt_NR1"/>
</dbReference>
<keyword evidence="6 10" id="KW-0238">DNA-binding</keyword>
<evidence type="ECO:0000256" key="6">
    <source>
        <dbReference type="ARBA" id="ARBA00023125"/>
    </source>
</evidence>
<evidence type="ECO:0000256" key="7">
    <source>
        <dbReference type="ARBA" id="ARBA00023163"/>
    </source>
</evidence>
<proteinExistence type="evidence at transcript level"/>
<dbReference type="InterPro" id="IPR035500">
    <property type="entry name" value="NHR-like_dom_sf"/>
</dbReference>
<dbReference type="PROSITE" id="PS51030">
    <property type="entry name" value="NUCLEAR_REC_DBD_2"/>
    <property type="match status" value="1"/>
</dbReference>
<evidence type="ECO:0000256" key="8">
    <source>
        <dbReference type="ARBA" id="ARBA00023170"/>
    </source>
</evidence>
<dbReference type="CDD" id="cd06929">
    <property type="entry name" value="NR_LBD_F1"/>
    <property type="match status" value="1"/>
</dbReference>
<dbReference type="GO" id="GO:0004879">
    <property type="term" value="F:nuclear receptor activity"/>
    <property type="evidence" value="ECO:0007669"/>
    <property type="project" value="TreeGrafter"/>
</dbReference>
<dbReference type="SUPFAM" id="SSF57716">
    <property type="entry name" value="Glucocorticoid receptor-like (DNA-binding domain)"/>
    <property type="match status" value="1"/>
</dbReference>
<dbReference type="InterPro" id="IPR001723">
    <property type="entry name" value="Nuclear_hrmn_rcpt"/>
</dbReference>
<accession>V5HD93</accession>
<dbReference type="Gene3D" id="3.30.50.10">
    <property type="entry name" value="Erythroid Transcription Factor GATA-1, subunit A"/>
    <property type="match status" value="1"/>
</dbReference>
<evidence type="ECO:0000259" key="12">
    <source>
        <dbReference type="PROSITE" id="PS51030"/>
    </source>
</evidence>
<dbReference type="PROSITE" id="PS51843">
    <property type="entry name" value="NR_LBD"/>
    <property type="match status" value="1"/>
</dbReference>
<dbReference type="InterPro" id="IPR013088">
    <property type="entry name" value="Znf_NHR/GATA"/>
</dbReference>
<sequence length="478" mass="53687">MAGGAEKAELKFCGVCGDKAFGYNFGALTCESCKAFFRRNAIKNKEFRCLFKDDCEVNTRTRRFCQRCRLQKCFSIGMKKECILSEAEKQEKRAKIEENRLKRALNPRPPGQRPDSYCSNSNGITAKAAVGSTPNTPLSSVTEDEDSSPAKVARYAEEAVSPGSEASGQDASAGPSKVPAGSRHSGCPLVKLESARPCASDSWSSDDLLESSSSDSVQLPSRRRSGEQCGSQLAHDRAIRSQFCRATYPGPQEVLTEAETNRIQELATANEVLKVPLACDPEPSLVDVINMTDHAIRRLIKMSKRITAFKSLCQEDQVALLKGGSTELMLLRSVMSYDAERDCWKGPDPRLMSIKLDILKEARGNVYEEHKRFINAFRPEWRIDENIMLLLSAITLFTPERPNLVHRDVVTFEQDTYLYLLRRYLDTIYTGCESRSVFLQLIRNLEDMRTLNENQVSILVDLNPREVEPLLIEIFDLK</sequence>
<keyword evidence="3 10" id="KW-0863">Zinc-finger</keyword>
<dbReference type="AlphaFoldDB" id="V5HD93"/>